<accession>A0A974CEU8</accession>
<feature type="signal peptide" evidence="1">
    <location>
        <begin position="1"/>
        <end position="22"/>
    </location>
</feature>
<evidence type="ECO:0000256" key="1">
    <source>
        <dbReference type="SAM" id="SignalP"/>
    </source>
</evidence>
<dbReference type="AlphaFoldDB" id="A0A974CEU8"/>
<dbReference type="EMBL" id="CM004478">
    <property type="protein sequence ID" value="OCT71999.1"/>
    <property type="molecule type" value="Genomic_DNA"/>
</dbReference>
<evidence type="ECO:0000313" key="3">
    <source>
        <dbReference type="Proteomes" id="UP000694892"/>
    </source>
</evidence>
<name>A0A974CEU8_XENLA</name>
<dbReference type="Proteomes" id="UP000694892">
    <property type="component" value="Chromosome 7L"/>
</dbReference>
<evidence type="ECO:0000313" key="2">
    <source>
        <dbReference type="EMBL" id="OCT71999.1"/>
    </source>
</evidence>
<reference evidence="3" key="1">
    <citation type="journal article" date="2016" name="Nature">
        <title>Genome evolution in the allotetraploid frog Xenopus laevis.</title>
        <authorList>
            <person name="Session A.M."/>
            <person name="Uno Y."/>
            <person name="Kwon T."/>
            <person name="Chapman J.A."/>
            <person name="Toyoda A."/>
            <person name="Takahashi S."/>
            <person name="Fukui A."/>
            <person name="Hikosaka A."/>
            <person name="Suzuki A."/>
            <person name="Kondo M."/>
            <person name="van Heeringen S.J."/>
            <person name="Quigley I."/>
            <person name="Heinz S."/>
            <person name="Ogino H."/>
            <person name="Ochi H."/>
            <person name="Hellsten U."/>
            <person name="Lyons J.B."/>
            <person name="Simakov O."/>
            <person name="Putnam N."/>
            <person name="Stites J."/>
            <person name="Kuroki Y."/>
            <person name="Tanaka T."/>
            <person name="Michiue T."/>
            <person name="Watanabe M."/>
            <person name="Bogdanovic O."/>
            <person name="Lister R."/>
            <person name="Georgiou G."/>
            <person name="Paranjpe S.S."/>
            <person name="van Kruijsbergen I."/>
            <person name="Shu S."/>
            <person name="Carlson J."/>
            <person name="Kinoshita T."/>
            <person name="Ohta Y."/>
            <person name="Mawaribuchi S."/>
            <person name="Jenkins J."/>
            <person name="Grimwood J."/>
            <person name="Schmutz J."/>
            <person name="Mitros T."/>
            <person name="Mozaffari S.V."/>
            <person name="Suzuki Y."/>
            <person name="Haramoto Y."/>
            <person name="Yamamoto T.S."/>
            <person name="Takagi C."/>
            <person name="Heald R."/>
            <person name="Miller K."/>
            <person name="Haudenschild C."/>
            <person name="Kitzman J."/>
            <person name="Nakayama T."/>
            <person name="Izutsu Y."/>
            <person name="Robert J."/>
            <person name="Fortriede J."/>
            <person name="Burns K."/>
            <person name="Lotay V."/>
            <person name="Karimi K."/>
            <person name="Yasuoka Y."/>
            <person name="Dichmann D.S."/>
            <person name="Flajnik M.F."/>
            <person name="Houston D.W."/>
            <person name="Shendure J."/>
            <person name="DuPasquier L."/>
            <person name="Vize P.D."/>
            <person name="Zorn A.M."/>
            <person name="Ito M."/>
            <person name="Marcotte E.M."/>
            <person name="Wallingford J.B."/>
            <person name="Ito Y."/>
            <person name="Asashima M."/>
            <person name="Ueno N."/>
            <person name="Matsuda Y."/>
            <person name="Veenstra G.J."/>
            <person name="Fujiyama A."/>
            <person name="Harland R.M."/>
            <person name="Taira M."/>
            <person name="Rokhsar D.S."/>
        </authorList>
    </citation>
    <scope>NUCLEOTIDE SEQUENCE [LARGE SCALE GENOMIC DNA]</scope>
    <source>
        <strain evidence="3">J</strain>
    </source>
</reference>
<keyword evidence="1" id="KW-0732">Signal</keyword>
<gene>
    <name evidence="2" type="ORF">XELAEV_18034979mg</name>
</gene>
<sequence>MKCFLLLVAVYTVTLIAHLTEACADAVKISDKLGENGLLGKETIAIKGNVALNIGTQVPLIGNQVPLLTNVHPESLGLPGTQLPGVNNQIPLGSSNLPGVLDLPGTQLPLVEFKTPVGSGILPGTIDLPGNSFAWSAGLTLLLVMGEFAANLRQRINS</sequence>
<feature type="chain" id="PRO_5037653476" evidence="1">
    <location>
        <begin position="23"/>
        <end position="158"/>
    </location>
</feature>
<proteinExistence type="predicted"/>
<protein>
    <submittedName>
        <fullName evidence="2">Uncharacterized protein</fullName>
    </submittedName>
</protein>
<organism evidence="2 3">
    <name type="scientific">Xenopus laevis</name>
    <name type="common">African clawed frog</name>
    <dbReference type="NCBI Taxonomy" id="8355"/>
    <lineage>
        <taxon>Eukaryota</taxon>
        <taxon>Metazoa</taxon>
        <taxon>Chordata</taxon>
        <taxon>Craniata</taxon>
        <taxon>Vertebrata</taxon>
        <taxon>Euteleostomi</taxon>
        <taxon>Amphibia</taxon>
        <taxon>Batrachia</taxon>
        <taxon>Anura</taxon>
        <taxon>Pipoidea</taxon>
        <taxon>Pipidae</taxon>
        <taxon>Xenopodinae</taxon>
        <taxon>Xenopus</taxon>
        <taxon>Xenopus</taxon>
    </lineage>
</organism>